<dbReference type="Pfam" id="PF13692">
    <property type="entry name" value="Glyco_trans_1_4"/>
    <property type="match status" value="1"/>
</dbReference>
<accession>A0A7W7YLC1</accession>
<dbReference type="RefSeq" id="WP_184209034.1">
    <property type="nucleotide sequence ID" value="NZ_JACHIF010000004.1"/>
</dbReference>
<dbReference type="Gene3D" id="3.40.50.2000">
    <property type="entry name" value="Glycogen Phosphorylase B"/>
    <property type="match status" value="2"/>
</dbReference>
<sequence length="372" mass="41007">MLPQVVFVQNSVHLAGAQKSLSRLLTAPAMQEHDPILLTGQEGWLTEHCDENRVKWLRVPFPASRSLPARMIGNRLFAKKAARILAHSLEPGRPIIVHTNDHPDSLLGLALARELSALPVLTLRTPGMSLRDFEKYHCSNHAHLIAVGDDLFHKVHPWVSGKRPLTLVHNGVTEQEILAPLLSGPDSVTRLLVLGSIIPRKGWQDLMEALLILEKRLAPGPVPEIDFLGDLLGTQPEDVLATHRLTRFKVSFLGVRKEYRACLRQYSLAVHPSRSESFGMAALECVAAGVPLLAAATGLIPEFVLQPSFLFPPQDAATLADRLEHLIILSAPERIAEFHFESVHQVVKDRFSTPGTVRKLKGIYAGLSSQNA</sequence>
<protein>
    <submittedName>
        <fullName evidence="1">Glycosyltransferase involved in cell wall biosynthesis</fullName>
    </submittedName>
</protein>
<dbReference type="AlphaFoldDB" id="A0A7W7YLC1"/>
<proteinExistence type="predicted"/>
<comment type="caution">
    <text evidence="1">The sequence shown here is derived from an EMBL/GenBank/DDBJ whole genome shotgun (WGS) entry which is preliminary data.</text>
</comment>
<evidence type="ECO:0000313" key="1">
    <source>
        <dbReference type="EMBL" id="MBB5038335.1"/>
    </source>
</evidence>
<dbReference type="PANTHER" id="PTHR12526">
    <property type="entry name" value="GLYCOSYLTRANSFERASE"/>
    <property type="match status" value="1"/>
</dbReference>
<reference evidence="1 2" key="1">
    <citation type="submission" date="2020-08" db="EMBL/GenBank/DDBJ databases">
        <title>Genomic Encyclopedia of Type Strains, Phase IV (KMG-IV): sequencing the most valuable type-strain genomes for metagenomic binning, comparative biology and taxonomic classification.</title>
        <authorList>
            <person name="Goeker M."/>
        </authorList>
    </citation>
    <scope>NUCLEOTIDE SEQUENCE [LARGE SCALE GENOMIC DNA]</scope>
    <source>
        <strain evidence="1 2">DSM 12251</strain>
    </source>
</reference>
<organism evidence="1 2">
    <name type="scientific">Prosthecobacter dejongeii</name>
    <dbReference type="NCBI Taxonomy" id="48465"/>
    <lineage>
        <taxon>Bacteria</taxon>
        <taxon>Pseudomonadati</taxon>
        <taxon>Verrucomicrobiota</taxon>
        <taxon>Verrucomicrobiia</taxon>
        <taxon>Verrucomicrobiales</taxon>
        <taxon>Verrucomicrobiaceae</taxon>
        <taxon>Prosthecobacter</taxon>
    </lineage>
</organism>
<dbReference type="PANTHER" id="PTHR12526:SF637">
    <property type="entry name" value="GLYCOSYLTRANSFERASE EPSF-RELATED"/>
    <property type="match status" value="1"/>
</dbReference>
<keyword evidence="1" id="KW-0808">Transferase</keyword>
<dbReference type="GO" id="GO:0016740">
    <property type="term" value="F:transferase activity"/>
    <property type="evidence" value="ECO:0007669"/>
    <property type="project" value="UniProtKB-KW"/>
</dbReference>
<name>A0A7W7YLC1_9BACT</name>
<evidence type="ECO:0000313" key="2">
    <source>
        <dbReference type="Proteomes" id="UP000534294"/>
    </source>
</evidence>
<dbReference type="CDD" id="cd03801">
    <property type="entry name" value="GT4_PimA-like"/>
    <property type="match status" value="1"/>
</dbReference>
<dbReference type="EMBL" id="JACHIF010000004">
    <property type="protein sequence ID" value="MBB5038335.1"/>
    <property type="molecule type" value="Genomic_DNA"/>
</dbReference>
<keyword evidence="2" id="KW-1185">Reference proteome</keyword>
<dbReference type="SUPFAM" id="SSF53756">
    <property type="entry name" value="UDP-Glycosyltransferase/glycogen phosphorylase"/>
    <property type="match status" value="1"/>
</dbReference>
<gene>
    <name evidence="1" type="ORF">HNQ64_002593</name>
</gene>
<dbReference type="Proteomes" id="UP000534294">
    <property type="component" value="Unassembled WGS sequence"/>
</dbReference>